<comment type="caution">
    <text evidence="7">The sequence shown here is derived from an EMBL/GenBank/DDBJ whole genome shotgun (WGS) entry which is preliminary data.</text>
</comment>
<feature type="domain" description="Cytochrome c" evidence="6">
    <location>
        <begin position="33"/>
        <end position="114"/>
    </location>
</feature>
<dbReference type="EMBL" id="JBHSAB010000001">
    <property type="protein sequence ID" value="MFC3907802.1"/>
    <property type="molecule type" value="Genomic_DNA"/>
</dbReference>
<dbReference type="PROSITE" id="PS51007">
    <property type="entry name" value="CYTC"/>
    <property type="match status" value="1"/>
</dbReference>
<reference evidence="8" key="1">
    <citation type="journal article" date="2019" name="Int. J. Syst. Evol. Microbiol.">
        <title>The Global Catalogue of Microorganisms (GCM) 10K type strain sequencing project: providing services to taxonomists for standard genome sequencing and annotation.</title>
        <authorList>
            <consortium name="The Broad Institute Genomics Platform"/>
            <consortium name="The Broad Institute Genome Sequencing Center for Infectious Disease"/>
            <person name="Wu L."/>
            <person name="Ma J."/>
        </authorList>
    </citation>
    <scope>NUCLEOTIDE SEQUENCE [LARGE SCALE GENOMIC DNA]</scope>
    <source>
        <strain evidence="8">CCUG 59858</strain>
    </source>
</reference>
<evidence type="ECO:0000256" key="5">
    <source>
        <dbReference type="SAM" id="SignalP"/>
    </source>
</evidence>
<dbReference type="RefSeq" id="WP_382340493.1">
    <property type="nucleotide sequence ID" value="NZ_JBHSAB010000001.1"/>
</dbReference>
<feature type="signal peptide" evidence="5">
    <location>
        <begin position="1"/>
        <end position="19"/>
    </location>
</feature>
<sequence length="130" mass="14541">MYQYTAFCLALLYCITSWGASHHPQQFLNSIRGQKNEGQLIFKEFCAACHAIKPDIELNAPKIGLAKDWLPRLEQGTGLLLQHTVDGYGAMPARGGCFECTDEQLMLAIESMLPKIEKPTSEHKESLKNT</sequence>
<evidence type="ECO:0000256" key="3">
    <source>
        <dbReference type="ARBA" id="ARBA00023004"/>
    </source>
</evidence>
<dbReference type="PANTHER" id="PTHR40942:SF4">
    <property type="entry name" value="CYTOCHROME C5"/>
    <property type="match status" value="1"/>
</dbReference>
<keyword evidence="8" id="KW-1185">Reference proteome</keyword>
<dbReference type="PANTHER" id="PTHR40942">
    <property type="match status" value="1"/>
</dbReference>
<evidence type="ECO:0000313" key="7">
    <source>
        <dbReference type="EMBL" id="MFC3907802.1"/>
    </source>
</evidence>
<evidence type="ECO:0000256" key="2">
    <source>
        <dbReference type="ARBA" id="ARBA00022723"/>
    </source>
</evidence>
<keyword evidence="3 4" id="KW-0408">Iron</keyword>
<protein>
    <submittedName>
        <fullName evidence="7">C-type cytochrome</fullName>
    </submittedName>
</protein>
<proteinExistence type="predicted"/>
<evidence type="ECO:0000256" key="1">
    <source>
        <dbReference type="ARBA" id="ARBA00022617"/>
    </source>
</evidence>
<dbReference type="Pfam" id="PF13442">
    <property type="entry name" value="Cytochrome_CBB3"/>
    <property type="match status" value="1"/>
</dbReference>
<dbReference type="InterPro" id="IPR009056">
    <property type="entry name" value="Cyt_c-like_dom"/>
</dbReference>
<keyword evidence="2 4" id="KW-0479">Metal-binding</keyword>
<feature type="chain" id="PRO_5045297930" evidence="5">
    <location>
        <begin position="20"/>
        <end position="130"/>
    </location>
</feature>
<dbReference type="SUPFAM" id="SSF46626">
    <property type="entry name" value="Cytochrome c"/>
    <property type="match status" value="1"/>
</dbReference>
<dbReference type="Gene3D" id="1.10.760.10">
    <property type="entry name" value="Cytochrome c-like domain"/>
    <property type="match status" value="1"/>
</dbReference>
<dbReference type="InterPro" id="IPR036909">
    <property type="entry name" value="Cyt_c-like_dom_sf"/>
</dbReference>
<evidence type="ECO:0000256" key="4">
    <source>
        <dbReference type="PROSITE-ProRule" id="PRU00433"/>
    </source>
</evidence>
<dbReference type="Proteomes" id="UP001595758">
    <property type="component" value="Unassembled WGS sequence"/>
</dbReference>
<organism evidence="7 8">
    <name type="scientific">Legionella dresdenensis</name>
    <dbReference type="NCBI Taxonomy" id="450200"/>
    <lineage>
        <taxon>Bacteria</taxon>
        <taxon>Pseudomonadati</taxon>
        <taxon>Pseudomonadota</taxon>
        <taxon>Gammaproteobacteria</taxon>
        <taxon>Legionellales</taxon>
        <taxon>Legionellaceae</taxon>
        <taxon>Legionella</taxon>
    </lineage>
</organism>
<name>A0ABV8CC74_9GAMM</name>
<evidence type="ECO:0000313" key="8">
    <source>
        <dbReference type="Proteomes" id="UP001595758"/>
    </source>
</evidence>
<keyword evidence="5" id="KW-0732">Signal</keyword>
<evidence type="ECO:0000259" key="6">
    <source>
        <dbReference type="PROSITE" id="PS51007"/>
    </source>
</evidence>
<keyword evidence="1 4" id="KW-0349">Heme</keyword>
<gene>
    <name evidence="7" type="ORF">ACFORL_01735</name>
</gene>
<accession>A0ABV8CC74</accession>